<sequence>MSNSSDLEPLDSEEAARRLVEAFPAEALEDVYHRALDASEICLALGRSAYAQLMRDAADRIRRLSLH</sequence>
<evidence type="ECO:0000313" key="1">
    <source>
        <dbReference type="EMBL" id="XDO98468.1"/>
    </source>
</evidence>
<dbReference type="RefSeq" id="WP_369062343.1">
    <property type="nucleotide sequence ID" value="NZ_CP158375.1"/>
</dbReference>
<organism evidence="1">
    <name type="scientific">Caulobacter sp. 73W</name>
    <dbReference type="NCBI Taxonomy" id="3161137"/>
    <lineage>
        <taxon>Bacteria</taxon>
        <taxon>Pseudomonadati</taxon>
        <taxon>Pseudomonadota</taxon>
        <taxon>Alphaproteobacteria</taxon>
        <taxon>Caulobacterales</taxon>
        <taxon>Caulobacteraceae</taxon>
        <taxon>Caulobacter</taxon>
    </lineage>
</organism>
<protein>
    <submittedName>
        <fullName evidence="1">Uncharacterized protein</fullName>
    </submittedName>
</protein>
<proteinExistence type="predicted"/>
<dbReference type="AlphaFoldDB" id="A0AB39KYX3"/>
<reference evidence="1" key="1">
    <citation type="submission" date="2024-06" db="EMBL/GenBank/DDBJ databases">
        <title>Caulobacter inopinatus, sp. nov.</title>
        <authorList>
            <person name="Donachie S.P."/>
        </authorList>
    </citation>
    <scope>NUCLEOTIDE SEQUENCE</scope>
    <source>
        <strain evidence="1">73W</strain>
    </source>
</reference>
<dbReference type="EMBL" id="CP158375">
    <property type="protein sequence ID" value="XDO98468.1"/>
    <property type="molecule type" value="Genomic_DNA"/>
</dbReference>
<gene>
    <name evidence="1" type="ORF">ABOZ73_08655</name>
</gene>
<name>A0AB39KYX3_9CAUL</name>
<accession>A0AB39KYX3</accession>